<dbReference type="HAMAP" id="MF_01341">
    <property type="entry name" value="Ribosomal_uL15"/>
    <property type="match status" value="1"/>
</dbReference>
<evidence type="ECO:0000256" key="3">
    <source>
        <dbReference type="ARBA" id="ARBA00023274"/>
    </source>
</evidence>
<comment type="subunit">
    <text evidence="5">Part of the 50S ribosomal subunit.</text>
</comment>
<feature type="compositionally biased region" description="Basic residues" evidence="8">
    <location>
        <begin position="24"/>
        <end position="44"/>
    </location>
</feature>
<dbReference type="Proteomes" id="UP000527315">
    <property type="component" value="Unassembled WGS sequence"/>
</dbReference>
<comment type="function">
    <text evidence="5">Binds to the 23S rRNA.</text>
</comment>
<dbReference type="InterPro" id="IPR030878">
    <property type="entry name" value="Ribosomal_uL15"/>
</dbReference>
<dbReference type="InterPro" id="IPR036227">
    <property type="entry name" value="Ribosomal_uL15/eL18_sf"/>
</dbReference>
<evidence type="ECO:0000256" key="5">
    <source>
        <dbReference type="HAMAP-Rule" id="MF_01341"/>
    </source>
</evidence>
<dbReference type="SUPFAM" id="SSF52080">
    <property type="entry name" value="Ribosomal proteins L15p and L18e"/>
    <property type="match status" value="1"/>
</dbReference>
<reference evidence="11" key="2">
    <citation type="submission" date="2021-03" db="EMBL/GenBank/DDBJ databases">
        <authorList>
            <person name="Jaffe A."/>
        </authorList>
    </citation>
    <scope>NUCLEOTIDE SEQUENCE</scope>
    <source>
        <strain evidence="11">RIFCSPLOWO2_01_FULL_43_13</strain>
    </source>
</reference>
<evidence type="ECO:0000256" key="8">
    <source>
        <dbReference type="SAM" id="MobiDB-lite"/>
    </source>
</evidence>
<evidence type="ECO:0000259" key="9">
    <source>
        <dbReference type="Pfam" id="PF00828"/>
    </source>
</evidence>
<dbReference type="InterPro" id="IPR001196">
    <property type="entry name" value="Ribosomal_uL15_CS"/>
</dbReference>
<feature type="domain" description="Large ribosomal subunit protein uL15/eL18" evidence="9">
    <location>
        <begin position="69"/>
        <end position="138"/>
    </location>
</feature>
<dbReference type="PANTHER" id="PTHR11721:SF3">
    <property type="entry name" value="LARGE RIBOSOMAL SUBUNIT PROTEIN UL15"/>
    <property type="match status" value="1"/>
</dbReference>
<dbReference type="PANTHER" id="PTHR11721">
    <property type="entry name" value="60S RIBOSOMAL PROTEIN L27A"/>
    <property type="match status" value="1"/>
</dbReference>
<sequence length="173" mass="19657">MTVRKRKKKHRMRGNRTHGGGNTKNRRGSGVRGGRGRAGGHKHKFSTYMHDFGVKKRLKPKTLNQKALNLEELERRIPEWIEEKKASREANGVIIDGKKTGFFKILSEGSINEKIILKNLKASKKAAEKIQKAGGMVESKEKQKKKETKQAGEKEKPMEKAAEEKIKEKGEKQ</sequence>
<dbReference type="Pfam" id="PF00828">
    <property type="entry name" value="Ribosomal_L27A"/>
    <property type="match status" value="1"/>
</dbReference>
<accession>A0A7J4KTU7</accession>
<organism evidence="10 12">
    <name type="scientific">Candidatus Iainarchaeum sp</name>
    <dbReference type="NCBI Taxonomy" id="3101447"/>
    <lineage>
        <taxon>Archaea</taxon>
        <taxon>Candidatus Iainarchaeota</taxon>
        <taxon>Candidatus Iainarchaeia</taxon>
        <taxon>Candidatus Iainarchaeales</taxon>
        <taxon>Candidatus Iainarchaeaceae</taxon>
        <taxon>Candidatus Iainarchaeum</taxon>
    </lineage>
</organism>
<feature type="region of interest" description="Disordered" evidence="8">
    <location>
        <begin position="127"/>
        <end position="173"/>
    </location>
</feature>
<feature type="region of interest" description="Disordered" evidence="8">
    <location>
        <begin position="1"/>
        <end position="44"/>
    </location>
</feature>
<evidence type="ECO:0000256" key="4">
    <source>
        <dbReference type="ARBA" id="ARBA00035200"/>
    </source>
</evidence>
<feature type="compositionally biased region" description="Basic and acidic residues" evidence="8">
    <location>
        <begin position="148"/>
        <end position="173"/>
    </location>
</feature>
<evidence type="ECO:0000256" key="1">
    <source>
        <dbReference type="ARBA" id="ARBA00007320"/>
    </source>
</evidence>
<dbReference type="Proteomes" id="UP000680185">
    <property type="component" value="Unassembled WGS sequence"/>
</dbReference>
<evidence type="ECO:0000256" key="2">
    <source>
        <dbReference type="ARBA" id="ARBA00022980"/>
    </source>
</evidence>
<name>A0A7J4KTU7_9ARCH</name>
<feature type="coiled-coil region" evidence="7">
    <location>
        <begin position="63"/>
        <end position="90"/>
    </location>
</feature>
<reference evidence="10" key="1">
    <citation type="journal article" date="2020" name="bioRxiv">
        <title>A rank-normalized archaeal taxonomy based on genome phylogeny resolves widespread incomplete and uneven classifications.</title>
        <authorList>
            <person name="Rinke C."/>
            <person name="Chuvochina M."/>
            <person name="Mussig A.J."/>
            <person name="Chaumeil P.-A."/>
            <person name="Waite D.W."/>
            <person name="Whitman W.B."/>
            <person name="Parks D.H."/>
            <person name="Hugenholtz P."/>
        </authorList>
    </citation>
    <scope>NUCLEOTIDE SEQUENCE</scope>
    <source>
        <strain evidence="10">UBA10036</strain>
    </source>
</reference>
<gene>
    <name evidence="10" type="primary">rpl15p</name>
    <name evidence="5" type="synonym">rpl15</name>
    <name evidence="10" type="ORF">HA227_03215</name>
    <name evidence="11" type="ORF">J4478_02720</name>
</gene>
<dbReference type="EMBL" id="DUFJ01000070">
    <property type="protein sequence ID" value="HIH33238.1"/>
    <property type="molecule type" value="Genomic_DNA"/>
</dbReference>
<keyword evidence="5" id="KW-0699">rRNA-binding</keyword>
<feature type="compositionally biased region" description="Basic residues" evidence="8">
    <location>
        <begin position="1"/>
        <end position="16"/>
    </location>
</feature>
<keyword evidence="5" id="KW-0694">RNA-binding</keyword>
<dbReference type="Gene3D" id="3.100.10.10">
    <property type="match status" value="1"/>
</dbReference>
<dbReference type="Gene3D" id="4.10.990.10">
    <property type="match status" value="1"/>
</dbReference>
<evidence type="ECO:0000256" key="6">
    <source>
        <dbReference type="RuleBase" id="RU003888"/>
    </source>
</evidence>
<evidence type="ECO:0000256" key="7">
    <source>
        <dbReference type="SAM" id="Coils"/>
    </source>
</evidence>
<dbReference type="PROSITE" id="PS00475">
    <property type="entry name" value="RIBOSOMAL_L15"/>
    <property type="match status" value="1"/>
</dbReference>
<dbReference type="InterPro" id="IPR021131">
    <property type="entry name" value="Ribosomal_uL15/eL18"/>
</dbReference>
<evidence type="ECO:0000313" key="12">
    <source>
        <dbReference type="Proteomes" id="UP000527315"/>
    </source>
</evidence>
<dbReference type="GO" id="GO:0019843">
    <property type="term" value="F:rRNA binding"/>
    <property type="evidence" value="ECO:0007669"/>
    <property type="project" value="UniProtKB-UniRule"/>
</dbReference>
<evidence type="ECO:0000313" key="11">
    <source>
        <dbReference type="EMBL" id="MBS3058290.1"/>
    </source>
</evidence>
<dbReference type="InterPro" id="IPR027386">
    <property type="entry name" value="Rbsml_uL15_N"/>
</dbReference>
<dbReference type="GO" id="GO:0006412">
    <property type="term" value="P:translation"/>
    <property type="evidence" value="ECO:0007669"/>
    <property type="project" value="UniProtKB-UniRule"/>
</dbReference>
<keyword evidence="2 5" id="KW-0689">Ribosomal protein</keyword>
<comment type="similarity">
    <text evidence="1 5 6">Belongs to the universal ribosomal protein uL15 family.</text>
</comment>
<reference evidence="11" key="3">
    <citation type="submission" date="2021-05" db="EMBL/GenBank/DDBJ databases">
        <title>Protein family content uncovers lineage relationships and bacterial pathway maintenance mechanisms in DPANN archaea.</title>
        <authorList>
            <person name="Castelle C.J."/>
            <person name="Meheust R."/>
            <person name="Jaffe A.L."/>
            <person name="Seitz K."/>
            <person name="Gong X."/>
            <person name="Baker B.J."/>
            <person name="Banfield J.F."/>
        </authorList>
    </citation>
    <scope>NUCLEOTIDE SEQUENCE</scope>
    <source>
        <strain evidence="11">RIFCSPLOWO2_01_FULL_43_13</strain>
    </source>
</reference>
<dbReference type="AlphaFoldDB" id="A0A7J4KTU7"/>
<evidence type="ECO:0000313" key="10">
    <source>
        <dbReference type="EMBL" id="HIH33238.1"/>
    </source>
</evidence>
<dbReference type="GO" id="GO:0003735">
    <property type="term" value="F:structural constituent of ribosome"/>
    <property type="evidence" value="ECO:0007669"/>
    <property type="project" value="InterPro"/>
</dbReference>
<comment type="caution">
    <text evidence="10">The sequence shown here is derived from an EMBL/GenBank/DDBJ whole genome shotgun (WGS) entry which is preliminary data.</text>
</comment>
<proteinExistence type="inferred from homology"/>
<protein>
    <recommendedName>
        <fullName evidence="4 5">Large ribosomal subunit protein uL15</fullName>
    </recommendedName>
</protein>
<dbReference type="EMBL" id="JAGVWB010000019">
    <property type="protein sequence ID" value="MBS3058290.1"/>
    <property type="molecule type" value="Genomic_DNA"/>
</dbReference>
<dbReference type="GO" id="GO:0022625">
    <property type="term" value="C:cytosolic large ribosomal subunit"/>
    <property type="evidence" value="ECO:0007669"/>
    <property type="project" value="TreeGrafter"/>
</dbReference>
<keyword evidence="3 5" id="KW-0687">Ribonucleoprotein</keyword>
<keyword evidence="7" id="KW-0175">Coiled coil</keyword>